<gene>
    <name evidence="1" type="ORF">MILVUS5_LOCUS27660</name>
</gene>
<evidence type="ECO:0000313" key="1">
    <source>
        <dbReference type="EMBL" id="CAJ2662039.1"/>
    </source>
</evidence>
<accession>A0ACB0L1L5</accession>
<reference evidence="1" key="1">
    <citation type="submission" date="2023-10" db="EMBL/GenBank/DDBJ databases">
        <authorList>
            <person name="Rodriguez Cubillos JULIANA M."/>
            <person name="De Vega J."/>
        </authorList>
    </citation>
    <scope>NUCLEOTIDE SEQUENCE</scope>
</reference>
<keyword evidence="2" id="KW-1185">Reference proteome</keyword>
<dbReference type="Proteomes" id="UP001177021">
    <property type="component" value="Unassembled WGS sequence"/>
</dbReference>
<organism evidence="1 2">
    <name type="scientific">Trifolium pratense</name>
    <name type="common">Red clover</name>
    <dbReference type="NCBI Taxonomy" id="57577"/>
    <lineage>
        <taxon>Eukaryota</taxon>
        <taxon>Viridiplantae</taxon>
        <taxon>Streptophyta</taxon>
        <taxon>Embryophyta</taxon>
        <taxon>Tracheophyta</taxon>
        <taxon>Spermatophyta</taxon>
        <taxon>Magnoliopsida</taxon>
        <taxon>eudicotyledons</taxon>
        <taxon>Gunneridae</taxon>
        <taxon>Pentapetalae</taxon>
        <taxon>rosids</taxon>
        <taxon>fabids</taxon>
        <taxon>Fabales</taxon>
        <taxon>Fabaceae</taxon>
        <taxon>Papilionoideae</taxon>
        <taxon>50 kb inversion clade</taxon>
        <taxon>NPAAA clade</taxon>
        <taxon>Hologalegina</taxon>
        <taxon>IRL clade</taxon>
        <taxon>Trifolieae</taxon>
        <taxon>Trifolium</taxon>
    </lineage>
</organism>
<comment type="caution">
    <text evidence="1">The sequence shown here is derived from an EMBL/GenBank/DDBJ whole genome shotgun (WGS) entry which is preliminary data.</text>
</comment>
<name>A0ACB0L1L5_TRIPR</name>
<proteinExistence type="predicted"/>
<evidence type="ECO:0000313" key="2">
    <source>
        <dbReference type="Proteomes" id="UP001177021"/>
    </source>
</evidence>
<protein>
    <submittedName>
        <fullName evidence="1">Uncharacterized protein</fullName>
    </submittedName>
</protein>
<sequence length="283" mass="33066">MLIKTYQVTKMDPQNSLQLFCSFAFKQNNLEEPYVSLSKKVLDYAKGVPLALKVLGKLLRGRQKEEWESQLQKLEKHPNLEIFNLLKLNYDELDHNQQYIFLDIACFHTGGFVKFVEQTLDCCGFFTHIEMKVLEDSVDRNVTFRAYLDSLPNSLRILHWMAFPQRSLPQDFCPENLVTLEMCYSHLEQLWEEDQVLSNLKRLNLSRSRKLRRLPDLSLCPNIEEVILSDCESLVEVYSSNFLDKLYWLCFDGCKKLERLDIHSNILSRSSGLVALVTTQLQS</sequence>
<dbReference type="EMBL" id="CASHSV030000409">
    <property type="protein sequence ID" value="CAJ2662039.1"/>
    <property type="molecule type" value="Genomic_DNA"/>
</dbReference>